<organism evidence="8 9">
    <name type="scientific">Anopheles merus</name>
    <name type="common">Mosquito</name>
    <dbReference type="NCBI Taxonomy" id="30066"/>
    <lineage>
        <taxon>Eukaryota</taxon>
        <taxon>Metazoa</taxon>
        <taxon>Ecdysozoa</taxon>
        <taxon>Arthropoda</taxon>
        <taxon>Hexapoda</taxon>
        <taxon>Insecta</taxon>
        <taxon>Pterygota</taxon>
        <taxon>Neoptera</taxon>
        <taxon>Endopterygota</taxon>
        <taxon>Diptera</taxon>
        <taxon>Nematocera</taxon>
        <taxon>Culicoidea</taxon>
        <taxon>Culicidae</taxon>
        <taxon>Anophelinae</taxon>
        <taxon>Anopheles</taxon>
    </lineage>
</organism>
<accession>A0A182VLN2</accession>
<dbReference type="GO" id="GO:0016192">
    <property type="term" value="P:vesicle-mediated transport"/>
    <property type="evidence" value="ECO:0007669"/>
    <property type="project" value="TreeGrafter"/>
</dbReference>
<protein>
    <recommendedName>
        <fullName evidence="10">RH1 domain-containing protein</fullName>
    </recommendedName>
</protein>
<dbReference type="InterPro" id="IPR039911">
    <property type="entry name" value="JIP3/JIP4"/>
</dbReference>
<evidence type="ECO:0000256" key="2">
    <source>
        <dbReference type="ARBA" id="ARBA00022490"/>
    </source>
</evidence>
<dbReference type="PANTHER" id="PTHR13886">
    <property type="entry name" value="JNK/SAPK-ASSOCIATED PROTEIN"/>
    <property type="match status" value="1"/>
</dbReference>
<feature type="coiled-coil region" evidence="4">
    <location>
        <begin position="126"/>
        <end position="220"/>
    </location>
</feature>
<feature type="region of interest" description="Disordered" evidence="5">
    <location>
        <begin position="899"/>
        <end position="940"/>
    </location>
</feature>
<dbReference type="GO" id="GO:0005737">
    <property type="term" value="C:cytoplasm"/>
    <property type="evidence" value="ECO:0007669"/>
    <property type="project" value="UniProtKB-SubCell"/>
</dbReference>
<dbReference type="SUPFAM" id="SSF50978">
    <property type="entry name" value="WD40 repeat-like"/>
    <property type="match status" value="1"/>
</dbReference>
<dbReference type="GO" id="GO:0019894">
    <property type="term" value="F:kinesin binding"/>
    <property type="evidence" value="ECO:0007669"/>
    <property type="project" value="TreeGrafter"/>
</dbReference>
<dbReference type="SUPFAM" id="SSF161256">
    <property type="entry name" value="RILP dimerisation region"/>
    <property type="match status" value="1"/>
</dbReference>
<keyword evidence="2" id="KW-0963">Cytoplasm</keyword>
<dbReference type="PANTHER" id="PTHR13886:SF4">
    <property type="entry name" value="JNK-INTERACTING PROTEIN 3"/>
    <property type="match status" value="1"/>
</dbReference>
<dbReference type="InterPro" id="IPR036322">
    <property type="entry name" value="WD40_repeat_dom_sf"/>
</dbReference>
<feature type="domain" description="RH2" evidence="7">
    <location>
        <begin position="497"/>
        <end position="567"/>
    </location>
</feature>
<evidence type="ECO:0000256" key="1">
    <source>
        <dbReference type="ARBA" id="ARBA00004496"/>
    </source>
</evidence>
<dbReference type="STRING" id="30066.A0A182VLN2"/>
<feature type="compositionally biased region" description="Polar residues" evidence="5">
    <location>
        <begin position="331"/>
        <end position="342"/>
    </location>
</feature>
<dbReference type="Pfam" id="PF16471">
    <property type="entry name" value="JIP_LZII"/>
    <property type="match status" value="1"/>
</dbReference>
<reference evidence="8" key="1">
    <citation type="submission" date="2020-05" db="UniProtKB">
        <authorList>
            <consortium name="EnsemblMetazoa"/>
        </authorList>
    </citation>
    <scope>IDENTIFICATION</scope>
    <source>
        <strain evidence="8">MAF</strain>
    </source>
</reference>
<sequence length="1295" mass="141762">MSVAPHHGTLIRDAILRLITVFNPHRVYSLVKCRLKVGQGQVAKLATVVATRRSRMENSVGESSEVVYGTHEDSAMVMSEKVQSLAGSIYQEFERMIQRYDEDVVKTLMPLLVNVLECLDSAYQTNQEQDVELELLREDNEQLVTQYEREKNARKQAEQKLLETEDLAEQENKELASRLESLESIVRMLELKHKNSMDHASRLEERESELKKEYSKLHERYTELFKTHVDYMERTKLMMGNSTHSQAGSASERLDVSRSRLMPMMRSTGPVSYGFASLENSTMLDTETLCSEEDSGPDSGPPSLQNEIETKATERVEEVDSATAVPADAMATSSTAKLLQSPTGGGVSGKTTTKKEQRSANTLYQELSFQDDNLESEENEITGAWVHPGDYASSANDNFFGMGKEVENLIMENNELLATKNALNIVKDDLIVKVDELTGEIEILREELNAVILARNKLKAKVTELEEELKKTKAQVKQASSSATDQEEEGDVPMAQRKRFTRVEMARVLMERNQYKERFMELQDAVRWTEMMRASRVETLDKKSKQGIWKFFSNLFSSNDRPTNESPGRLHQRYGGVSAQSQAHGTASLLPAMPEGRMLIGAGNGGITGGGGGGSGIGLGALATGSSAALLRSGHASNILVLSKEPELTQSERAMQRRRDQYRQVRAHVQKEDGRLQAYGWSLPSLKPSNAAGANGGVGSAGGGGVGRPTGSGVPVPVPVYCRPLAEASPHMKVWCASGVNLQGGYTKDGGCIVGAASIFYAKDTTGGGAQITELTGDEATVEPKDLGELLERKLLALGGPASLDADSELSSYVWICTSTHSASTVTVIDAKNPSEVLDSFPVCQNHLLCICTVRGALEMDYAMLENSEVTKSGKMLEKPGESPDDIGKVSYEKVVRSAVDSAPTSADEHKATEEAQEAVPPSDTVPEEATEANSDRDLNHNSKAAHEVLDSVDTKHIAIAVDGNDNTIGETTSSPNKPQPETAIEESISSIGPTMWLGAQNGMLYVHSSVARWNVCLHKIKLPDSVLSIVHVESRVIVALANGTLAVFRRQVSGEWDLNSYHLLTLGSPKYSVRCLTIVGDKVWAAHRNKIHVIDPITLCILKSFEAHPRKESQIRQMATTGLGVWVSIRLDSTLRLFSAETYDHLEDIDIDPYVSKMLGTGKLGFSFVRITALLVSCNRLWIGTGNGVVISVPLTDASGASNTPYSPRFANAQLSFHGHRDAVKFFVSVPMNPPNQGLPTTSKDMLVISGGEGYIDFRLGDGDMEASVELEPNQTIENRNEKSYIIVWKVSNR</sequence>
<dbReference type="VEuPathDB" id="VectorBase:AMEM21_011119"/>
<keyword evidence="3 4" id="KW-0175">Coiled coil</keyword>
<name>A0A182VLN2_ANOME</name>
<dbReference type="InterPro" id="IPR034744">
    <property type="entry name" value="RH2"/>
</dbReference>
<feature type="region of interest" description="Disordered" evidence="5">
    <location>
        <begin position="330"/>
        <end position="359"/>
    </location>
</feature>
<dbReference type="PROSITE" id="PS51776">
    <property type="entry name" value="RH1"/>
    <property type="match status" value="1"/>
</dbReference>
<dbReference type="Pfam" id="PF19056">
    <property type="entry name" value="WD40_2"/>
    <property type="match status" value="1"/>
</dbReference>
<feature type="domain" description="RH1" evidence="6">
    <location>
        <begin position="65"/>
        <end position="153"/>
    </location>
</feature>
<feature type="coiled-coil region" evidence="4">
    <location>
        <begin position="427"/>
        <end position="525"/>
    </location>
</feature>
<dbReference type="Pfam" id="PF09744">
    <property type="entry name" value="RH1"/>
    <property type="match status" value="1"/>
</dbReference>
<dbReference type="GO" id="GO:0005078">
    <property type="term" value="F:MAP-kinase scaffold activity"/>
    <property type="evidence" value="ECO:0007669"/>
    <property type="project" value="InterPro"/>
</dbReference>
<dbReference type="InterPro" id="IPR034743">
    <property type="entry name" value="RH1"/>
</dbReference>
<evidence type="ECO:0008006" key="10">
    <source>
        <dbReference type="Google" id="ProtNLM"/>
    </source>
</evidence>
<dbReference type="GO" id="GO:0008432">
    <property type="term" value="F:JUN kinase binding"/>
    <property type="evidence" value="ECO:0007669"/>
    <property type="project" value="TreeGrafter"/>
</dbReference>
<evidence type="ECO:0000259" key="7">
    <source>
        <dbReference type="PROSITE" id="PS51777"/>
    </source>
</evidence>
<comment type="subcellular location">
    <subcellularLocation>
        <location evidence="1">Cytoplasm</location>
    </subcellularLocation>
</comment>
<evidence type="ECO:0000259" key="6">
    <source>
        <dbReference type="PROSITE" id="PS51776"/>
    </source>
</evidence>
<proteinExistence type="predicted"/>
<dbReference type="Proteomes" id="UP000075903">
    <property type="component" value="Unassembled WGS sequence"/>
</dbReference>
<dbReference type="Gene3D" id="1.20.5.1000">
    <property type="entry name" value="arf6 gtpase in complex with a specific effector, jip4"/>
    <property type="match status" value="1"/>
</dbReference>
<evidence type="ECO:0000256" key="4">
    <source>
        <dbReference type="SAM" id="Coils"/>
    </source>
</evidence>
<dbReference type="GO" id="GO:0030159">
    <property type="term" value="F:signaling receptor complex adaptor activity"/>
    <property type="evidence" value="ECO:0007669"/>
    <property type="project" value="TreeGrafter"/>
</dbReference>
<evidence type="ECO:0000313" key="9">
    <source>
        <dbReference type="Proteomes" id="UP000075903"/>
    </source>
</evidence>
<evidence type="ECO:0000313" key="8">
    <source>
        <dbReference type="EnsemblMetazoa" id="AMEM017066-PA"/>
    </source>
</evidence>
<dbReference type="InterPro" id="IPR032486">
    <property type="entry name" value="JIP_LZII"/>
</dbReference>
<dbReference type="EnsemblMetazoa" id="AMEM017066-RA">
    <property type="protein sequence ID" value="AMEM017066-PA"/>
    <property type="gene ID" value="AMEM017066"/>
</dbReference>
<dbReference type="PROSITE" id="PS51777">
    <property type="entry name" value="RH2"/>
    <property type="match status" value="1"/>
</dbReference>
<keyword evidence="9" id="KW-1185">Reference proteome</keyword>
<evidence type="ECO:0000256" key="5">
    <source>
        <dbReference type="SAM" id="MobiDB-lite"/>
    </source>
</evidence>
<evidence type="ECO:0000256" key="3">
    <source>
        <dbReference type="ARBA" id="ARBA00023054"/>
    </source>
</evidence>
<dbReference type="VEuPathDB" id="VectorBase:AMEM017066"/>